<feature type="domain" description="D-isomer specific 2-hydroxyacid dehydrogenase NAD-binding" evidence="5">
    <location>
        <begin position="112"/>
        <end position="284"/>
    </location>
</feature>
<dbReference type="Gene3D" id="3.40.50.720">
    <property type="entry name" value="NAD(P)-binding Rossmann-like Domain"/>
    <property type="match status" value="2"/>
</dbReference>
<dbReference type="InterPro" id="IPR036291">
    <property type="entry name" value="NAD(P)-bd_dom_sf"/>
</dbReference>
<sequence length="315" mass="33648">MTQQARPNILLIAPVLDSLLDRLSSAFEVHRLYEQDEPLAWLAAEGTRVQAVVTRGDVGISNAVLEQLPQIGLIAIFGVGTDAVDLDYARKANIAVTITSGVLTNDVADMAMGLLLSGARRLCLGDRFVREGQWLRQAPALGTQVSGKRVGIVGMGNIGRAIAQRATAFDMSVSYISCTPKPELPYTRCGDIYTLARENDFLIVAASGGAANRGLIDASVLEAMPAHAWLVNIARGTLVDENALIQALQRKAIAGAALDVFEEEPHVPEALIALDNVILQPHVGSATAETRQKMSDVVFANVDAFFKGRPLPNAV</sequence>
<comment type="similarity">
    <text evidence="3">Belongs to the D-isomer specific 2-hydroxyacid dehydrogenase family.</text>
</comment>
<accession>A0ABM6RZ41</accession>
<dbReference type="PANTHER" id="PTHR10996">
    <property type="entry name" value="2-HYDROXYACID DEHYDROGENASE-RELATED"/>
    <property type="match status" value="1"/>
</dbReference>
<dbReference type="InterPro" id="IPR050223">
    <property type="entry name" value="D-isomer_2-hydroxyacid_DH"/>
</dbReference>
<evidence type="ECO:0000259" key="4">
    <source>
        <dbReference type="Pfam" id="PF00389"/>
    </source>
</evidence>
<reference evidence="6 7" key="1">
    <citation type="submission" date="2018-01" db="EMBL/GenBank/DDBJ databases">
        <title>Complete and assembled Genome of Pantoea calida DSM22759T.</title>
        <authorList>
            <person name="Stevens M.J.A."/>
            <person name="Zurfluh K."/>
            <person name="Stephan R."/>
        </authorList>
    </citation>
    <scope>NUCLEOTIDE SEQUENCE [LARGE SCALE GENOMIC DNA]</scope>
    <source>
        <strain evidence="6 7">DSM 22759</strain>
    </source>
</reference>
<evidence type="ECO:0000256" key="3">
    <source>
        <dbReference type="RuleBase" id="RU003719"/>
    </source>
</evidence>
<protein>
    <submittedName>
        <fullName evidence="6">2-hydroxyacid dehydrogenase</fullName>
    </submittedName>
</protein>
<evidence type="ECO:0000313" key="6">
    <source>
        <dbReference type="EMBL" id="AUY24678.1"/>
    </source>
</evidence>
<dbReference type="GeneID" id="84634187"/>
<dbReference type="Pfam" id="PF02826">
    <property type="entry name" value="2-Hacid_dh_C"/>
    <property type="match status" value="1"/>
</dbReference>
<dbReference type="RefSeq" id="WP_038627229.1">
    <property type="nucleotide sequence ID" value="NZ_CAXOMJ010000058.1"/>
</dbReference>
<proteinExistence type="inferred from homology"/>
<dbReference type="CDD" id="cd12156">
    <property type="entry name" value="HPPR"/>
    <property type="match status" value="1"/>
</dbReference>
<dbReference type="InterPro" id="IPR006139">
    <property type="entry name" value="D-isomer_2_OHA_DH_cat_dom"/>
</dbReference>
<evidence type="ECO:0000259" key="5">
    <source>
        <dbReference type="Pfam" id="PF02826"/>
    </source>
</evidence>
<dbReference type="Pfam" id="PF00389">
    <property type="entry name" value="2-Hacid_dh"/>
    <property type="match status" value="1"/>
</dbReference>
<dbReference type="EMBL" id="CP026378">
    <property type="protein sequence ID" value="AUY24678.1"/>
    <property type="molecule type" value="Genomic_DNA"/>
</dbReference>
<organism evidence="6 7">
    <name type="scientific">Mixta calida</name>
    <dbReference type="NCBI Taxonomy" id="665913"/>
    <lineage>
        <taxon>Bacteria</taxon>
        <taxon>Pseudomonadati</taxon>
        <taxon>Pseudomonadota</taxon>
        <taxon>Gammaproteobacteria</taxon>
        <taxon>Enterobacterales</taxon>
        <taxon>Erwiniaceae</taxon>
        <taxon>Mixta</taxon>
    </lineage>
</organism>
<evidence type="ECO:0000313" key="7">
    <source>
        <dbReference type="Proteomes" id="UP000237673"/>
    </source>
</evidence>
<dbReference type="SUPFAM" id="SSF52283">
    <property type="entry name" value="Formate/glycerate dehydrogenase catalytic domain-like"/>
    <property type="match status" value="1"/>
</dbReference>
<gene>
    <name evidence="6" type="ORF">C2E16_06995</name>
</gene>
<dbReference type="Proteomes" id="UP000237673">
    <property type="component" value="Chromosome"/>
</dbReference>
<name>A0ABM6RZ41_9GAMM</name>
<keyword evidence="2" id="KW-0520">NAD</keyword>
<feature type="domain" description="D-isomer specific 2-hydroxyacid dehydrogenase catalytic" evidence="4">
    <location>
        <begin position="15"/>
        <end position="315"/>
    </location>
</feature>
<dbReference type="PANTHER" id="PTHR10996:SF283">
    <property type="entry name" value="GLYOXYLATE_HYDROXYPYRUVATE REDUCTASE B"/>
    <property type="match status" value="1"/>
</dbReference>
<evidence type="ECO:0000256" key="1">
    <source>
        <dbReference type="ARBA" id="ARBA00023002"/>
    </source>
</evidence>
<keyword evidence="7" id="KW-1185">Reference proteome</keyword>
<evidence type="ECO:0000256" key="2">
    <source>
        <dbReference type="ARBA" id="ARBA00023027"/>
    </source>
</evidence>
<dbReference type="SUPFAM" id="SSF51735">
    <property type="entry name" value="NAD(P)-binding Rossmann-fold domains"/>
    <property type="match status" value="1"/>
</dbReference>
<keyword evidence="1 3" id="KW-0560">Oxidoreductase</keyword>
<dbReference type="InterPro" id="IPR006140">
    <property type="entry name" value="D-isomer_DH_NAD-bd"/>
</dbReference>